<keyword evidence="1" id="KW-0732">Signal</keyword>
<dbReference type="SUPFAM" id="SSF56784">
    <property type="entry name" value="HAD-like"/>
    <property type="match status" value="1"/>
</dbReference>
<name>A0A1V8RM21_9HYPH</name>
<dbReference type="InterPro" id="IPR050582">
    <property type="entry name" value="HAD-like_SerB"/>
</dbReference>
<dbReference type="STRING" id="1873176.BFN67_04895"/>
<feature type="signal peptide" evidence="1">
    <location>
        <begin position="1"/>
        <end position="25"/>
    </location>
</feature>
<keyword evidence="3" id="KW-1185">Reference proteome</keyword>
<gene>
    <name evidence="2" type="ORF">BFN67_04895</name>
</gene>
<dbReference type="InterPro" id="IPR036412">
    <property type="entry name" value="HAD-like_sf"/>
</dbReference>
<reference evidence="2 3" key="1">
    <citation type="journal article" date="2016" name="Int. J. Syst. Evol. Microbiol.">
        <title>Pseudaminobacter manganicus sp. nov., isolated from sludge of a manganese mine.</title>
        <authorList>
            <person name="Li J."/>
            <person name="Huang J."/>
            <person name="Liao S."/>
            <person name="Wang G."/>
        </authorList>
    </citation>
    <scope>NUCLEOTIDE SEQUENCE [LARGE SCALE GENOMIC DNA]</scope>
    <source>
        <strain evidence="2 3">JH-7</strain>
    </source>
</reference>
<dbReference type="Pfam" id="PF12710">
    <property type="entry name" value="HAD"/>
    <property type="match status" value="1"/>
</dbReference>
<dbReference type="AlphaFoldDB" id="A0A1V8RM21"/>
<proteinExistence type="predicted"/>
<comment type="caution">
    <text evidence="2">The sequence shown here is derived from an EMBL/GenBank/DDBJ whole genome shotgun (WGS) entry which is preliminary data.</text>
</comment>
<dbReference type="OrthoDB" id="9799365at2"/>
<dbReference type="Proteomes" id="UP000191905">
    <property type="component" value="Unassembled WGS sequence"/>
</dbReference>
<dbReference type="RefSeq" id="WP_080920982.1">
    <property type="nucleotide sequence ID" value="NZ_MDET01000034.1"/>
</dbReference>
<evidence type="ECO:0000256" key="1">
    <source>
        <dbReference type="SAM" id="SignalP"/>
    </source>
</evidence>
<feature type="chain" id="PRO_5013116728" evidence="1">
    <location>
        <begin position="26"/>
        <end position="333"/>
    </location>
</feature>
<accession>A0A1V8RM21</accession>
<dbReference type="Gene3D" id="3.40.50.1000">
    <property type="entry name" value="HAD superfamily/HAD-like"/>
    <property type="match status" value="1"/>
</dbReference>
<dbReference type="PANTHER" id="PTHR43344">
    <property type="entry name" value="PHOSPHOSERINE PHOSPHATASE"/>
    <property type="match status" value="1"/>
</dbReference>
<sequence>MLNRRFAILTFVFFSSFWLSPLACAQSDPLPSWNDGATKSAITEFIARVTTEGGSNYVAPAERIAVFDNDGTLWSEQPVYFQFAFAIDRVKAMAPEHPEWKDSEPFRSIFAGDVKGALASGKKGVAEIMAVTHAGMTTDAFAGTVRDWIATARHPKFARPYDELIYQPMVELLAYLRANGFKTFIVSGGGVEFMRPWVENAYGIPPEQVVGTSGMVTYELNGDKPVLKKEAKIEFIDDGPGKPVGINRFIGRRPIFAAGNSDGDLQMLQWTTLNDGPRFALIVHHTDAEREFSYDRESQVGKLDKALDEAPGRGWTVVDMKSDWKTVYPAAKQ</sequence>
<organism evidence="2 3">
    <name type="scientific">Manganibacter manganicus</name>
    <dbReference type="NCBI Taxonomy" id="1873176"/>
    <lineage>
        <taxon>Bacteria</taxon>
        <taxon>Pseudomonadati</taxon>
        <taxon>Pseudomonadota</taxon>
        <taxon>Alphaproteobacteria</taxon>
        <taxon>Hyphomicrobiales</taxon>
        <taxon>Phyllobacteriaceae</taxon>
        <taxon>Manganibacter</taxon>
    </lineage>
</organism>
<protein>
    <submittedName>
        <fullName evidence="2">Haloacid dehalogenase</fullName>
    </submittedName>
</protein>
<dbReference type="EMBL" id="MDET01000034">
    <property type="protein sequence ID" value="OQM74194.1"/>
    <property type="molecule type" value="Genomic_DNA"/>
</dbReference>
<evidence type="ECO:0000313" key="3">
    <source>
        <dbReference type="Proteomes" id="UP000191905"/>
    </source>
</evidence>
<evidence type="ECO:0000313" key="2">
    <source>
        <dbReference type="EMBL" id="OQM74194.1"/>
    </source>
</evidence>
<dbReference type="InterPro" id="IPR023214">
    <property type="entry name" value="HAD_sf"/>
</dbReference>